<dbReference type="InterPro" id="IPR003305">
    <property type="entry name" value="CenC_carb-bd"/>
</dbReference>
<dbReference type="InterPro" id="IPR008979">
    <property type="entry name" value="Galactose-bd-like_sf"/>
</dbReference>
<dbReference type="Gene3D" id="2.60.120.260">
    <property type="entry name" value="Galactose-binding domain-like"/>
    <property type="match status" value="1"/>
</dbReference>
<dbReference type="GO" id="GO:0016798">
    <property type="term" value="F:hydrolase activity, acting on glycosyl bonds"/>
    <property type="evidence" value="ECO:0007669"/>
    <property type="project" value="InterPro"/>
</dbReference>
<reference evidence="4" key="1">
    <citation type="submission" date="2020-05" db="EMBL/GenBank/DDBJ databases">
        <authorList>
            <person name="Chiriac C."/>
            <person name="Salcher M."/>
            <person name="Ghai R."/>
            <person name="Kavagutti S V."/>
        </authorList>
    </citation>
    <scope>NUCLEOTIDE SEQUENCE</scope>
</reference>
<accession>A0A6J5RNH4</accession>
<evidence type="ECO:0000256" key="1">
    <source>
        <dbReference type="ARBA" id="ARBA00022801"/>
    </source>
</evidence>
<evidence type="ECO:0000313" key="4">
    <source>
        <dbReference type="EMBL" id="CAB4197562.1"/>
    </source>
</evidence>
<feature type="compositionally biased region" description="Polar residues" evidence="2">
    <location>
        <begin position="388"/>
        <end position="399"/>
    </location>
</feature>
<feature type="compositionally biased region" description="Polar residues" evidence="2">
    <location>
        <begin position="355"/>
        <end position="381"/>
    </location>
</feature>
<protein>
    <submittedName>
        <fullName evidence="4">Carbohydrate-binding, CenC-like</fullName>
    </submittedName>
</protein>
<gene>
    <name evidence="4" type="ORF">UFOVP1313_19</name>
</gene>
<keyword evidence="1" id="KW-0378">Hydrolase</keyword>
<dbReference type="EMBL" id="LR797260">
    <property type="protein sequence ID" value="CAB4197562.1"/>
    <property type="molecule type" value="Genomic_DNA"/>
</dbReference>
<sequence length="528" mass="55234">MGFFDVEFTTDEQTLADDAVANLQTTWPTWEPNDGDLEVVLIESVAAMAADVASIAASVPSGVFKEYGQTLVGVEYQPGVSATTTVTFNLVASLGYVIPLGTEIDIDGYAFSVDEDTIVDPGDSAIAGVAVSAVVEGVEANGLGDSSAMISALAFVQTVTVDDPTSGGIAEETDAEYLNRLTLALRLRAQSLVTTRDYELMALQAPAVGRASASTTNEREVTVAVTDAEGGTLSAPEKTSLEATFSVYKLVNTIVNVVDPSYVSVPLSYVVKPYSGFDATDLQARIDGVLAEYLSPATWGSPRTISDVDSSIWNAEPIVRVNKLIDMIGSVNGVDYVDSVSLAAAATTNLATNPSFETNTTGWSQNAATGSLTRDTTTNGAHSGVASGKQSNPGTNTNEGIKVTTDVDVTEDLTYTAGVWLKGSGASEAVSVVLGEYTTGGTLIGSTTESVILTTEWQRVLVTRAFSHTGKHARTTIRGTYTTAIDFYIDDVSLVESGHSVLNADLDLEMPEATTLPEIGTITGTVLS</sequence>
<feature type="region of interest" description="Disordered" evidence="2">
    <location>
        <begin position="355"/>
        <end position="400"/>
    </location>
</feature>
<evidence type="ECO:0000259" key="3">
    <source>
        <dbReference type="Pfam" id="PF02018"/>
    </source>
</evidence>
<dbReference type="Pfam" id="PF02018">
    <property type="entry name" value="CBM_4_9"/>
    <property type="match status" value="1"/>
</dbReference>
<name>A0A6J5RNH4_9CAUD</name>
<dbReference type="SUPFAM" id="SSF49785">
    <property type="entry name" value="Galactose-binding domain-like"/>
    <property type="match status" value="1"/>
</dbReference>
<organism evidence="4">
    <name type="scientific">uncultured Caudovirales phage</name>
    <dbReference type="NCBI Taxonomy" id="2100421"/>
    <lineage>
        <taxon>Viruses</taxon>
        <taxon>Duplodnaviria</taxon>
        <taxon>Heunggongvirae</taxon>
        <taxon>Uroviricota</taxon>
        <taxon>Caudoviricetes</taxon>
        <taxon>Peduoviridae</taxon>
        <taxon>Maltschvirus</taxon>
        <taxon>Maltschvirus maltsch</taxon>
    </lineage>
</organism>
<feature type="domain" description="CBM-cenC" evidence="3">
    <location>
        <begin position="349"/>
        <end position="468"/>
    </location>
</feature>
<evidence type="ECO:0000256" key="2">
    <source>
        <dbReference type="SAM" id="MobiDB-lite"/>
    </source>
</evidence>
<proteinExistence type="predicted"/>